<protein>
    <submittedName>
        <fullName evidence="4">TetR/AcrR family transcriptional regulator</fullName>
    </submittedName>
</protein>
<evidence type="ECO:0000313" key="4">
    <source>
        <dbReference type="EMBL" id="QXJ23414.1"/>
    </source>
</evidence>
<organism evidence="4 5">
    <name type="scientific">Actinomadura graeca</name>
    <dbReference type="NCBI Taxonomy" id="2750812"/>
    <lineage>
        <taxon>Bacteria</taxon>
        <taxon>Bacillati</taxon>
        <taxon>Actinomycetota</taxon>
        <taxon>Actinomycetes</taxon>
        <taxon>Streptosporangiales</taxon>
        <taxon>Thermomonosporaceae</taxon>
        <taxon>Actinomadura</taxon>
    </lineage>
</organism>
<sequence>MSENAFLRARRPEHKRQRREAILSAARELALRSGVREVSLGGVAAAVGMAKSNLARYFATREEIYLELSAREWQDWKHAVLARLPPSPTPDAVVDALTDTLAERPLFCDLLSHSATSLEHNVTVDAARAYKVCVLDVIGTLTEAIARTRPGFTEGEARELVAAATGLAALVYPASNPPPALAELYAREPDLAAACVPFQPTVKRLLSALAAGLPALR</sequence>
<dbReference type="PROSITE" id="PS50977">
    <property type="entry name" value="HTH_TETR_2"/>
    <property type="match status" value="1"/>
</dbReference>
<keyword evidence="5" id="KW-1185">Reference proteome</keyword>
<dbReference type="InterPro" id="IPR001647">
    <property type="entry name" value="HTH_TetR"/>
</dbReference>
<dbReference type="SUPFAM" id="SSF46689">
    <property type="entry name" value="Homeodomain-like"/>
    <property type="match status" value="1"/>
</dbReference>
<dbReference type="PANTHER" id="PTHR30055">
    <property type="entry name" value="HTH-TYPE TRANSCRIPTIONAL REGULATOR RUTR"/>
    <property type="match status" value="1"/>
</dbReference>
<dbReference type="Pfam" id="PF17929">
    <property type="entry name" value="TetR_C_34"/>
    <property type="match status" value="1"/>
</dbReference>
<gene>
    <name evidence="4" type="ORF">AGRA3207_004562</name>
</gene>
<dbReference type="PRINTS" id="PR00455">
    <property type="entry name" value="HTHTETR"/>
</dbReference>
<reference evidence="4" key="1">
    <citation type="submission" date="2020-07" db="EMBL/GenBank/DDBJ databases">
        <authorList>
            <person name="Tarantini F.S."/>
            <person name="Hong K.W."/>
            <person name="Chan K.G."/>
        </authorList>
    </citation>
    <scope>NUCLEOTIDE SEQUENCE</scope>
    <source>
        <strain evidence="4">32-07</strain>
    </source>
</reference>
<dbReference type="InterPro" id="IPR041483">
    <property type="entry name" value="TetR_C_34"/>
</dbReference>
<dbReference type="Proteomes" id="UP001049518">
    <property type="component" value="Chromosome"/>
</dbReference>
<dbReference type="PANTHER" id="PTHR30055:SF178">
    <property type="entry name" value="POSSIBLE TRANSCRIPTIONAL REGULATORY PROTEIN"/>
    <property type="match status" value="1"/>
</dbReference>
<dbReference type="InterPro" id="IPR050109">
    <property type="entry name" value="HTH-type_TetR-like_transc_reg"/>
</dbReference>
<dbReference type="Pfam" id="PF00440">
    <property type="entry name" value="TetR_N"/>
    <property type="match status" value="1"/>
</dbReference>
<name>A0ABX8QX52_9ACTN</name>
<keyword evidence="1 2" id="KW-0238">DNA-binding</keyword>
<evidence type="ECO:0000256" key="1">
    <source>
        <dbReference type="ARBA" id="ARBA00023125"/>
    </source>
</evidence>
<feature type="domain" description="HTH tetR-type" evidence="3">
    <location>
        <begin position="16"/>
        <end position="76"/>
    </location>
</feature>
<dbReference type="Gene3D" id="1.10.357.10">
    <property type="entry name" value="Tetracycline Repressor, domain 2"/>
    <property type="match status" value="1"/>
</dbReference>
<feature type="DNA-binding region" description="H-T-H motif" evidence="2">
    <location>
        <begin position="39"/>
        <end position="58"/>
    </location>
</feature>
<evidence type="ECO:0000256" key="2">
    <source>
        <dbReference type="PROSITE-ProRule" id="PRU00335"/>
    </source>
</evidence>
<dbReference type="EMBL" id="CP059572">
    <property type="protein sequence ID" value="QXJ23414.1"/>
    <property type="molecule type" value="Genomic_DNA"/>
</dbReference>
<evidence type="ECO:0000313" key="5">
    <source>
        <dbReference type="Proteomes" id="UP001049518"/>
    </source>
</evidence>
<evidence type="ECO:0000259" key="3">
    <source>
        <dbReference type="PROSITE" id="PS50977"/>
    </source>
</evidence>
<proteinExistence type="predicted"/>
<accession>A0ABX8QX52</accession>
<dbReference type="RefSeq" id="WP_231329103.1">
    <property type="nucleotide sequence ID" value="NZ_CP059572.1"/>
</dbReference>
<dbReference type="InterPro" id="IPR009057">
    <property type="entry name" value="Homeodomain-like_sf"/>
</dbReference>